<dbReference type="NCBIfam" id="NF033857">
    <property type="entry name" value="BPSL0067_fam"/>
    <property type="match status" value="1"/>
</dbReference>
<feature type="chain" id="PRO_5001516737" evidence="1">
    <location>
        <begin position="22"/>
        <end position="152"/>
    </location>
</feature>
<dbReference type="AlphaFoldDB" id="A0A023G8P8"/>
<organism evidence="2">
    <name type="scientific">Amblyomma triste</name>
    <name type="common">Neotropical tick</name>
    <dbReference type="NCBI Taxonomy" id="251400"/>
    <lineage>
        <taxon>Eukaryota</taxon>
        <taxon>Metazoa</taxon>
        <taxon>Ecdysozoa</taxon>
        <taxon>Arthropoda</taxon>
        <taxon>Chelicerata</taxon>
        <taxon>Arachnida</taxon>
        <taxon>Acari</taxon>
        <taxon>Parasitiformes</taxon>
        <taxon>Ixodida</taxon>
        <taxon>Ixodoidea</taxon>
        <taxon>Ixodidae</taxon>
        <taxon>Amblyomminae</taxon>
        <taxon>Amblyomma</taxon>
    </lineage>
</organism>
<proteinExistence type="evidence at transcript level"/>
<dbReference type="EMBL" id="GBBM01004827">
    <property type="protein sequence ID" value="JAC30591.1"/>
    <property type="molecule type" value="mRNA"/>
</dbReference>
<evidence type="ECO:0000313" key="2">
    <source>
        <dbReference type="EMBL" id="JAC30591.1"/>
    </source>
</evidence>
<reference evidence="2" key="1">
    <citation type="submission" date="2014-03" db="EMBL/GenBank/DDBJ databases">
        <title>The sialotranscriptome of Amblyomma triste, Amblyomma parvum and Amblyomma cajennense ticks, uncovered by 454-based RNA-seq.</title>
        <authorList>
            <person name="Garcia G.R."/>
            <person name="Gardinassi L.G."/>
            <person name="Ribeiro J.M."/>
            <person name="Anatriello E."/>
            <person name="Ferreira B.R."/>
            <person name="Moreira H.N."/>
            <person name="Mafra C."/>
            <person name="Olegario M.M."/>
            <person name="Szabo P.J."/>
            <person name="Miranda-Santos I.K."/>
            <person name="Maruyama S.R."/>
        </authorList>
    </citation>
    <scope>NUCLEOTIDE SEQUENCE</scope>
    <source>
        <strain evidence="2">Mato Grasso do Sul</strain>
        <tissue evidence="2">Salivary glands</tissue>
    </source>
</reference>
<evidence type="ECO:0000256" key="1">
    <source>
        <dbReference type="SAM" id="SignalP"/>
    </source>
</evidence>
<dbReference type="InterPro" id="IPR047746">
    <property type="entry name" value="Dae2/Tae2-like"/>
</dbReference>
<accession>A0A023G8P8</accession>
<sequence length="152" mass="16973">MKTVAVPSVLAFLLLLEIVSGGYICQDPRPYLSTYRVRSDGHECTSLVKNMSTVLGDYTTNSWVAGVRVRDNCDIPRWTAIATFLGPGGKYNTGAVNDMAKQHAAIFDTCESNGLWVYDQNRNRPVNRTFFKDLGGDDTTSNARNYRVIELR</sequence>
<feature type="signal peptide" evidence="1">
    <location>
        <begin position="1"/>
        <end position="21"/>
    </location>
</feature>
<name>A0A023G8P8_AMBTT</name>
<keyword evidence="1" id="KW-0732">Signal</keyword>
<protein>
    <submittedName>
        <fullName evidence="2">Putative secreted protein</fullName>
    </submittedName>
</protein>